<keyword evidence="2" id="KW-1185">Reference proteome</keyword>
<dbReference type="EMBL" id="KV453841">
    <property type="protein sequence ID" value="ODV92076.1"/>
    <property type="molecule type" value="Genomic_DNA"/>
</dbReference>
<protein>
    <submittedName>
        <fullName evidence="1">Uncharacterized protein</fullName>
    </submittedName>
</protein>
<gene>
    <name evidence="1" type="ORF">CANCADRAFT_666</name>
</gene>
<evidence type="ECO:0000313" key="1">
    <source>
        <dbReference type="EMBL" id="ODV92076.1"/>
    </source>
</evidence>
<evidence type="ECO:0000313" key="2">
    <source>
        <dbReference type="Proteomes" id="UP000095023"/>
    </source>
</evidence>
<proteinExistence type="predicted"/>
<reference evidence="2" key="1">
    <citation type="submission" date="2016-02" db="EMBL/GenBank/DDBJ databases">
        <title>Comparative genomics of biotechnologically important yeasts.</title>
        <authorList>
            <consortium name="DOE Joint Genome Institute"/>
            <person name="Riley R."/>
            <person name="Haridas S."/>
            <person name="Wolfe K.H."/>
            <person name="Lopes M.R."/>
            <person name="Hittinger C.T."/>
            <person name="Goker M."/>
            <person name="Salamov A."/>
            <person name="Wisecaver J."/>
            <person name="Long T.M."/>
            <person name="Aerts A.L."/>
            <person name="Barry K."/>
            <person name="Choi C."/>
            <person name="Clum A."/>
            <person name="Coughlan A.Y."/>
            <person name="Deshpande S."/>
            <person name="Douglass A.P."/>
            <person name="Hanson S.J."/>
            <person name="Klenk H.-P."/>
            <person name="Labutti K."/>
            <person name="Lapidus A."/>
            <person name="Lindquist E."/>
            <person name="Lipzen A."/>
            <person name="Meier-Kolthoff J.P."/>
            <person name="Ohm R.A."/>
            <person name="Otillar R.P."/>
            <person name="Pangilinan J."/>
            <person name="Peng Y."/>
            <person name="Rokas A."/>
            <person name="Rosa C.A."/>
            <person name="Scheuner C."/>
            <person name="Sibirny A.A."/>
            <person name="Slot J.C."/>
            <person name="Stielow J.B."/>
            <person name="Sun H."/>
            <person name="Kurtzman C.P."/>
            <person name="Blackwell M."/>
            <person name="Jeffries T.W."/>
            <person name="Grigoriev I.V."/>
        </authorList>
    </citation>
    <scope>NUCLEOTIDE SEQUENCE [LARGE SCALE GENOMIC DNA]</scope>
    <source>
        <strain evidence="2">NRRL Y-17796</strain>
    </source>
</reference>
<dbReference type="AlphaFoldDB" id="A0A1E4TK16"/>
<name>A0A1E4TK16_9ASCO</name>
<dbReference type="Proteomes" id="UP000095023">
    <property type="component" value="Unassembled WGS sequence"/>
</dbReference>
<accession>A0A1E4TK16</accession>
<sequence length="630" mass="68153">MLNTVTLTETLLCIPPVTTTTVYEKWFTTGHGIATVYGEYCAPVIKHVNGLYCHACTPTVVTYVPKPPLVKDSHTYVWEYYEEISVSISVDIDINLTIEVPIVITSTVTTQSTTKTKEDESTPTSAYRGGCSTIPPQQPGVAYAAGYSGVWSVAQISSASYRSANSTVIPVQVAASEIIYDLIEDGITELVTYLQMTDINGLRISIGAASELNALAYLYIGENAVSCANINEVGTSGYSFTGMLSSENDYSVFFSFDLANFWYPIRFLIQIPAELTLVERQAGTRPAAEIRAAGDAAMNIMGSELNYSLSSSTTSEVHSETASAPDSTFVLFSSSALDSFSASPTVSGTISIVPSNSVASSVFTDSLSSEVSNDTVPTVSSSSSLREDSSSITQASAIIGCTALPGPTSTAASQYHVSSVLSGTEIAAGDYLSSDSTQVFFTFFGPGFEYYPMMYLQNSSQYFLYELLMYVTYYQDVQLMPLVNEPSSHGQVVATLNTNGTRSFEIDSIALLQLAVNQQITAGLFIATGLSGPSCANLHLFDVNADNYAYHATDDGRTSNATLRGPYAGGFYHPVRVVLQYVHKPWTQEFLDAAKTILTPWLTTGESIVKLDFPEVRYMPKVYMEFSPYQ</sequence>
<organism evidence="1 2">
    <name type="scientific">Tortispora caseinolytica NRRL Y-17796</name>
    <dbReference type="NCBI Taxonomy" id="767744"/>
    <lineage>
        <taxon>Eukaryota</taxon>
        <taxon>Fungi</taxon>
        <taxon>Dikarya</taxon>
        <taxon>Ascomycota</taxon>
        <taxon>Saccharomycotina</taxon>
        <taxon>Trigonopsidomycetes</taxon>
        <taxon>Trigonopsidales</taxon>
        <taxon>Trigonopsidaceae</taxon>
        <taxon>Tortispora</taxon>
    </lineage>
</organism>